<dbReference type="Proteomes" id="UP000624041">
    <property type="component" value="Unassembled WGS sequence"/>
</dbReference>
<name>A0A917XXV3_9BACI</name>
<feature type="transmembrane region" description="Helical" evidence="1">
    <location>
        <begin position="62"/>
        <end position="86"/>
    </location>
</feature>
<evidence type="ECO:0000313" key="2">
    <source>
        <dbReference type="EMBL" id="GGN57907.1"/>
    </source>
</evidence>
<reference evidence="2" key="1">
    <citation type="journal article" date="2014" name="Int. J. Syst. Evol. Microbiol.">
        <title>Complete genome sequence of Corynebacterium casei LMG S-19264T (=DSM 44701T), isolated from a smear-ripened cheese.</title>
        <authorList>
            <consortium name="US DOE Joint Genome Institute (JGI-PGF)"/>
            <person name="Walter F."/>
            <person name="Albersmeier A."/>
            <person name="Kalinowski J."/>
            <person name="Ruckert C."/>
        </authorList>
    </citation>
    <scope>NUCLEOTIDE SEQUENCE</scope>
    <source>
        <strain evidence="2">JCM 17251</strain>
    </source>
</reference>
<evidence type="ECO:0000313" key="3">
    <source>
        <dbReference type="Proteomes" id="UP000624041"/>
    </source>
</evidence>
<organism evidence="2 3">
    <name type="scientific">Oceanobacillus indicireducens</name>
    <dbReference type="NCBI Taxonomy" id="1004261"/>
    <lineage>
        <taxon>Bacteria</taxon>
        <taxon>Bacillati</taxon>
        <taxon>Bacillota</taxon>
        <taxon>Bacilli</taxon>
        <taxon>Bacillales</taxon>
        <taxon>Bacillaceae</taxon>
        <taxon>Oceanobacillus</taxon>
    </lineage>
</organism>
<reference evidence="2" key="2">
    <citation type="submission" date="2020-09" db="EMBL/GenBank/DDBJ databases">
        <authorList>
            <person name="Sun Q."/>
            <person name="Ohkuma M."/>
        </authorList>
    </citation>
    <scope>NUCLEOTIDE SEQUENCE</scope>
    <source>
        <strain evidence="2">JCM 17251</strain>
    </source>
</reference>
<keyword evidence="1" id="KW-0472">Membrane</keyword>
<dbReference type="Pfam" id="PF07441">
    <property type="entry name" value="BofA"/>
    <property type="match status" value="1"/>
</dbReference>
<keyword evidence="1" id="KW-1133">Transmembrane helix</keyword>
<dbReference type="NCBIfam" id="TIGR02862">
    <property type="entry name" value="spore_BofA"/>
    <property type="match status" value="1"/>
</dbReference>
<comment type="caution">
    <text evidence="2">The sequence shown here is derived from an EMBL/GenBank/DDBJ whole genome shotgun (WGS) entry which is preliminary data.</text>
</comment>
<feature type="transmembrane region" description="Helical" evidence="1">
    <location>
        <begin position="6"/>
        <end position="25"/>
    </location>
</feature>
<dbReference type="RefSeq" id="WP_188856988.1">
    <property type="nucleotide sequence ID" value="NZ_BMOS01000011.1"/>
</dbReference>
<protein>
    <submittedName>
        <fullName evidence="2">Pro-sigmaK processing inhibitor BofA</fullName>
    </submittedName>
</protein>
<feature type="transmembrane region" description="Helical" evidence="1">
    <location>
        <begin position="37"/>
        <end position="56"/>
    </location>
</feature>
<keyword evidence="3" id="KW-1185">Reference proteome</keyword>
<dbReference type="AlphaFoldDB" id="A0A917XXV3"/>
<dbReference type="EMBL" id="BMOS01000011">
    <property type="protein sequence ID" value="GGN57907.1"/>
    <property type="molecule type" value="Genomic_DNA"/>
</dbReference>
<dbReference type="InterPro" id="IPR010001">
    <property type="entry name" value="BofA"/>
</dbReference>
<proteinExistence type="predicted"/>
<evidence type="ECO:0000256" key="1">
    <source>
        <dbReference type="SAM" id="Phobius"/>
    </source>
</evidence>
<gene>
    <name evidence="2" type="primary">bofA</name>
    <name evidence="2" type="ORF">GCM10007971_19400</name>
</gene>
<keyword evidence="1" id="KW-0812">Transmembrane</keyword>
<sequence>MSSTLIIVIMISVIVLLLTIGAPVKPMKIIGQGSVKLVIGVLLIFFVNVFGANFGIHVPINLFTALVSGLLGLFGVGSLVALHVFIL</sequence>
<accession>A0A917XXV3</accession>